<comment type="subcellular location">
    <subcellularLocation>
        <location evidence="1">Cytoplasm</location>
    </subcellularLocation>
</comment>
<keyword evidence="6" id="KW-0653">Protein transport</keyword>
<name>A0ABZ3CXG6_9GAMM</name>
<gene>
    <name evidence="12" type="ORF">AAGT95_08050</name>
</gene>
<dbReference type="NCBIfam" id="TIGR01026">
    <property type="entry name" value="fliI_yscN"/>
    <property type="match status" value="1"/>
</dbReference>
<dbReference type="InterPro" id="IPR004100">
    <property type="entry name" value="ATPase_F1/V1/A1_a/bsu_N"/>
</dbReference>
<dbReference type="CDD" id="cd01136">
    <property type="entry name" value="ATPase_flagellum-secretory_path_III"/>
    <property type="match status" value="1"/>
</dbReference>
<evidence type="ECO:0000256" key="1">
    <source>
        <dbReference type="ARBA" id="ARBA00004496"/>
    </source>
</evidence>
<dbReference type="InterPro" id="IPR000194">
    <property type="entry name" value="ATPase_F1/V1/A1_a/bsu_nucl-bd"/>
</dbReference>
<evidence type="ECO:0000256" key="8">
    <source>
        <dbReference type="ARBA" id="ARBA00024342"/>
    </source>
</evidence>
<sequence>MSRPDPDRATVALDALLPRLGQRLARTETRRVNGRVRRIRGLLIHASIEGVSIGELCYLRDPVSGRRVAAEVIGFEEEDAILSPIGELHGLSTRSEVIATGRAQGVAVGEALLGRVISPLGEWLDAAATPPGDASNPAPPLREYPVHAEPPAPLRRQLIEQPLALGVRAIDALNTVARGQRVGLFGEPGVGKSSLLSAIVKGSSAEVVVLGLVGERGREVRELLDVQLDADARRRTVCVVSTSDRPAIERARAALVATGVAEYFRDQGRDVLLLVDSLTRFARAQREIGLAAGEPPTRRGYPPSLFAALPRLLERAGPGDAASGTITAIYTVLTEGDGTLDPVAEETRAVLDGHIVLSAELARRDHFPAIDVLASRSRLMENVADDEHRRDAAKVRELMARYRDVELLLQVGEYREGSDAATDEAIRKHAEIEAFLRQSRDDRSDFAETLKRLKEIAQ</sequence>
<keyword evidence="3" id="KW-0963">Cytoplasm</keyword>
<evidence type="ECO:0000256" key="2">
    <source>
        <dbReference type="ARBA" id="ARBA00022448"/>
    </source>
</evidence>
<dbReference type="CDD" id="cd18117">
    <property type="entry name" value="ATP-synt_flagellum-secretory_path_III_N"/>
    <property type="match status" value="1"/>
</dbReference>
<protein>
    <recommendedName>
        <fullName evidence="9">protein-secreting ATPase</fullName>
        <ecNumber evidence="9">7.4.2.8</ecNumber>
    </recommendedName>
</protein>
<dbReference type="InterPro" id="IPR040627">
    <property type="entry name" value="T3SS_ATPase_C"/>
</dbReference>
<evidence type="ECO:0000256" key="6">
    <source>
        <dbReference type="ARBA" id="ARBA00022927"/>
    </source>
</evidence>
<dbReference type="Gene3D" id="3.40.50.12240">
    <property type="match status" value="1"/>
</dbReference>
<dbReference type="InterPro" id="IPR050053">
    <property type="entry name" value="ATPase_alpha/beta_chains"/>
</dbReference>
<organism evidence="12 13">
    <name type="scientific">Salinicola lusitanus</name>
    <dbReference type="NCBI Taxonomy" id="1949085"/>
    <lineage>
        <taxon>Bacteria</taxon>
        <taxon>Pseudomonadati</taxon>
        <taxon>Pseudomonadota</taxon>
        <taxon>Gammaproteobacteria</taxon>
        <taxon>Oceanospirillales</taxon>
        <taxon>Halomonadaceae</taxon>
        <taxon>Salinicola</taxon>
    </lineage>
</organism>
<keyword evidence="4" id="KW-0547">Nucleotide-binding</keyword>
<dbReference type="Pfam" id="PF02874">
    <property type="entry name" value="ATP-synt_ab_N"/>
    <property type="match status" value="1"/>
</dbReference>
<dbReference type="SMART" id="SM00382">
    <property type="entry name" value="AAA"/>
    <property type="match status" value="1"/>
</dbReference>
<evidence type="ECO:0000256" key="7">
    <source>
        <dbReference type="ARBA" id="ARBA00022967"/>
    </source>
</evidence>
<dbReference type="InterPro" id="IPR003593">
    <property type="entry name" value="AAA+_ATPase"/>
</dbReference>
<dbReference type="InterPro" id="IPR027417">
    <property type="entry name" value="P-loop_NTPase"/>
</dbReference>
<reference evidence="12 13" key="1">
    <citation type="submission" date="2024-04" db="EMBL/GenBank/DDBJ databases">
        <title>Salinicola lusitanus LLJ914,a marine bacterium isolated from the Okinawa Trough.</title>
        <authorList>
            <person name="Li J."/>
        </authorList>
    </citation>
    <scope>NUCLEOTIDE SEQUENCE [LARGE SCALE GENOMIC DNA]</scope>
    <source>
        <strain evidence="12 13">LLJ914</strain>
    </source>
</reference>
<dbReference type="InterPro" id="IPR005714">
    <property type="entry name" value="ATPase_T3SS_FliI/YscN"/>
</dbReference>
<proteinExistence type="inferred from homology"/>
<keyword evidence="5" id="KW-0067">ATP-binding</keyword>
<keyword evidence="13" id="KW-1185">Reference proteome</keyword>
<dbReference type="Pfam" id="PF00006">
    <property type="entry name" value="ATP-synt_ab"/>
    <property type="match status" value="1"/>
</dbReference>
<evidence type="ECO:0000256" key="5">
    <source>
        <dbReference type="ARBA" id="ARBA00022840"/>
    </source>
</evidence>
<dbReference type="EC" id="7.4.2.8" evidence="9"/>
<evidence type="ECO:0000256" key="10">
    <source>
        <dbReference type="ARBA" id="ARBA00034006"/>
    </source>
</evidence>
<evidence type="ECO:0000259" key="11">
    <source>
        <dbReference type="SMART" id="SM00382"/>
    </source>
</evidence>
<comment type="catalytic activity">
    <reaction evidence="10">
        <text>ATP + H2O + cellular proteinSide 1 = ADP + phosphate + cellular proteinSide 2.</text>
        <dbReference type="EC" id="7.4.2.8"/>
    </reaction>
</comment>
<dbReference type="SUPFAM" id="SSF52540">
    <property type="entry name" value="P-loop containing nucleoside triphosphate hydrolases"/>
    <property type="match status" value="1"/>
</dbReference>
<dbReference type="PANTHER" id="PTHR15184">
    <property type="entry name" value="ATP SYNTHASE"/>
    <property type="match status" value="1"/>
</dbReference>
<dbReference type="InterPro" id="IPR020003">
    <property type="entry name" value="ATPase_a/bsu_AS"/>
</dbReference>
<dbReference type="PROSITE" id="PS00152">
    <property type="entry name" value="ATPASE_ALPHA_BETA"/>
    <property type="match status" value="1"/>
</dbReference>
<dbReference type="PANTHER" id="PTHR15184:SF9">
    <property type="entry name" value="SPI-1 TYPE 3 SECRETION SYSTEM ATPASE"/>
    <property type="match status" value="1"/>
</dbReference>
<dbReference type="Pfam" id="PF18269">
    <property type="entry name" value="T3SS_ATPase_C"/>
    <property type="match status" value="1"/>
</dbReference>
<dbReference type="EMBL" id="CP151919">
    <property type="protein sequence ID" value="XAD55923.1"/>
    <property type="molecule type" value="Genomic_DNA"/>
</dbReference>
<evidence type="ECO:0000313" key="13">
    <source>
        <dbReference type="Proteomes" id="UP001453229"/>
    </source>
</evidence>
<comment type="similarity">
    <text evidence="8">Belongs to the ATPase alpha/beta chains family. T3SS ATPase subfamily.</text>
</comment>
<evidence type="ECO:0000313" key="12">
    <source>
        <dbReference type="EMBL" id="XAD55923.1"/>
    </source>
</evidence>
<evidence type="ECO:0000256" key="4">
    <source>
        <dbReference type="ARBA" id="ARBA00022741"/>
    </source>
</evidence>
<feature type="domain" description="AAA+ ATPase" evidence="11">
    <location>
        <begin position="178"/>
        <end position="361"/>
    </location>
</feature>
<evidence type="ECO:0000256" key="9">
    <source>
        <dbReference type="ARBA" id="ARBA00024382"/>
    </source>
</evidence>
<dbReference type="Proteomes" id="UP001453229">
    <property type="component" value="Chromosome"/>
</dbReference>
<accession>A0ABZ3CXG6</accession>
<keyword evidence="7" id="KW-1278">Translocase</keyword>
<keyword evidence="2" id="KW-0813">Transport</keyword>
<evidence type="ECO:0000256" key="3">
    <source>
        <dbReference type="ARBA" id="ARBA00022490"/>
    </source>
</evidence>
<dbReference type="RefSeq" id="WP_342596133.1">
    <property type="nucleotide sequence ID" value="NZ_CP151919.1"/>
</dbReference>